<keyword evidence="7" id="KW-1185">Reference proteome</keyword>
<feature type="non-terminal residue" evidence="6">
    <location>
        <position position="1"/>
    </location>
</feature>
<protein>
    <submittedName>
        <fullName evidence="6">VPS11_C domain-containing protein</fullName>
    </submittedName>
</protein>
<proteinExistence type="predicted"/>
<dbReference type="PANTHER" id="PTHR23323:SF24">
    <property type="entry name" value="VACUOLAR PROTEIN SORTING-ASSOCIATED PROTEIN 11 HOMOLOG"/>
    <property type="match status" value="1"/>
</dbReference>
<reference evidence="6 7" key="1">
    <citation type="submission" date="2020-02" db="EMBL/GenBank/DDBJ databases">
        <title>Draft genome sequence of Haematococcus lacustris strain NIES-144.</title>
        <authorList>
            <person name="Morimoto D."/>
            <person name="Nakagawa S."/>
            <person name="Yoshida T."/>
            <person name="Sawayama S."/>
        </authorList>
    </citation>
    <scope>NUCLEOTIDE SEQUENCE [LARGE SCALE GENOMIC DNA]</scope>
    <source>
        <strain evidence="6 7">NIES-144</strain>
    </source>
</reference>
<keyword evidence="2" id="KW-0479">Metal-binding</keyword>
<keyword evidence="3" id="KW-0863">Zinc-finger</keyword>
<name>A0A699Z3X4_HAELA</name>
<dbReference type="AlphaFoldDB" id="A0A699Z3X4"/>
<organism evidence="6 7">
    <name type="scientific">Haematococcus lacustris</name>
    <name type="common">Green alga</name>
    <name type="synonym">Haematococcus pluvialis</name>
    <dbReference type="NCBI Taxonomy" id="44745"/>
    <lineage>
        <taxon>Eukaryota</taxon>
        <taxon>Viridiplantae</taxon>
        <taxon>Chlorophyta</taxon>
        <taxon>core chlorophytes</taxon>
        <taxon>Chlorophyceae</taxon>
        <taxon>CS clade</taxon>
        <taxon>Chlamydomonadales</taxon>
        <taxon>Haematococcaceae</taxon>
        <taxon>Haematococcus</taxon>
    </lineage>
</organism>
<comment type="subcellular location">
    <subcellularLocation>
        <location evidence="1">Membrane</location>
    </subcellularLocation>
</comment>
<keyword evidence="4" id="KW-0862">Zinc</keyword>
<keyword evidence="5" id="KW-0472">Membrane</keyword>
<evidence type="ECO:0000313" key="7">
    <source>
        <dbReference type="Proteomes" id="UP000485058"/>
    </source>
</evidence>
<dbReference type="GO" id="GO:0005768">
    <property type="term" value="C:endosome"/>
    <property type="evidence" value="ECO:0007669"/>
    <property type="project" value="TreeGrafter"/>
</dbReference>
<feature type="non-terminal residue" evidence="6">
    <location>
        <position position="88"/>
    </location>
</feature>
<dbReference type="GO" id="GO:0030674">
    <property type="term" value="F:protein-macromolecule adaptor activity"/>
    <property type="evidence" value="ECO:0007669"/>
    <property type="project" value="TreeGrafter"/>
</dbReference>
<dbReference type="GO" id="GO:0030897">
    <property type="term" value="C:HOPS complex"/>
    <property type="evidence" value="ECO:0007669"/>
    <property type="project" value="TreeGrafter"/>
</dbReference>
<gene>
    <name evidence="6" type="ORF">HaLaN_13869</name>
</gene>
<dbReference type="GO" id="GO:0048284">
    <property type="term" value="P:organelle fusion"/>
    <property type="evidence" value="ECO:0007669"/>
    <property type="project" value="TreeGrafter"/>
</dbReference>
<accession>A0A699Z3X4</accession>
<evidence type="ECO:0000256" key="1">
    <source>
        <dbReference type="ARBA" id="ARBA00004370"/>
    </source>
</evidence>
<evidence type="ECO:0000256" key="2">
    <source>
        <dbReference type="ARBA" id="ARBA00022723"/>
    </source>
</evidence>
<evidence type="ECO:0000256" key="5">
    <source>
        <dbReference type="ARBA" id="ARBA00023136"/>
    </source>
</evidence>
<dbReference type="Proteomes" id="UP000485058">
    <property type="component" value="Unassembled WGS sequence"/>
</dbReference>
<dbReference type="GO" id="GO:0006904">
    <property type="term" value="P:vesicle docking involved in exocytosis"/>
    <property type="evidence" value="ECO:0007669"/>
    <property type="project" value="TreeGrafter"/>
</dbReference>
<evidence type="ECO:0000256" key="3">
    <source>
        <dbReference type="ARBA" id="ARBA00022771"/>
    </source>
</evidence>
<dbReference type="PANTHER" id="PTHR23323">
    <property type="entry name" value="VACUOLAR PROTEIN SORTING-ASSOCIATED PROTEIN"/>
    <property type="match status" value="1"/>
</dbReference>
<evidence type="ECO:0000313" key="6">
    <source>
        <dbReference type="EMBL" id="GFH17273.1"/>
    </source>
</evidence>
<evidence type="ECO:0000256" key="4">
    <source>
        <dbReference type="ARBA" id="ARBA00022833"/>
    </source>
</evidence>
<dbReference type="GO" id="GO:0008270">
    <property type="term" value="F:zinc ion binding"/>
    <property type="evidence" value="ECO:0007669"/>
    <property type="project" value="UniProtKB-KW"/>
</dbReference>
<dbReference type="GO" id="GO:0007032">
    <property type="term" value="P:endosome organization"/>
    <property type="evidence" value="ECO:0007669"/>
    <property type="project" value="TreeGrafter"/>
</dbReference>
<comment type="caution">
    <text evidence="6">The sequence shown here is derived from an EMBL/GenBank/DDBJ whole genome shotgun (WGS) entry which is preliminary data.</text>
</comment>
<dbReference type="GO" id="GO:0007033">
    <property type="term" value="P:vacuole organization"/>
    <property type="evidence" value="ECO:0007669"/>
    <property type="project" value="TreeGrafter"/>
</dbReference>
<sequence length="88" mass="9543">MSRALAREAADASRDRDAVTRLAADTAAYKAEVTRLTTQAHVFQALRCAATGQPLELPALHFLCGHSFNARALGDNDRECPLCAPEFK</sequence>
<dbReference type="EMBL" id="BLLF01001121">
    <property type="protein sequence ID" value="GFH17273.1"/>
    <property type="molecule type" value="Genomic_DNA"/>
</dbReference>